<dbReference type="SUPFAM" id="SSF52540">
    <property type="entry name" value="P-loop containing nucleoside triphosphate hydrolases"/>
    <property type="match status" value="1"/>
</dbReference>
<evidence type="ECO:0008006" key="3">
    <source>
        <dbReference type="Google" id="ProtNLM"/>
    </source>
</evidence>
<accession>A3IUA6</accession>
<keyword evidence="2" id="KW-1185">Reference proteome</keyword>
<dbReference type="PANTHER" id="PTHR10704:SF44">
    <property type="entry name" value="LD35051P-RELATED"/>
    <property type="match status" value="1"/>
</dbReference>
<protein>
    <recommendedName>
        <fullName evidence="3">Sulfotransferase</fullName>
    </recommendedName>
</protein>
<dbReference type="GO" id="GO:0006790">
    <property type="term" value="P:sulfur compound metabolic process"/>
    <property type="evidence" value="ECO:0007669"/>
    <property type="project" value="TreeGrafter"/>
</dbReference>
<gene>
    <name evidence="1" type="ORF">CY0110_07284</name>
</gene>
<dbReference type="GO" id="GO:0001517">
    <property type="term" value="F:N-acetylglucosamine 6-O-sulfotransferase activity"/>
    <property type="evidence" value="ECO:0007669"/>
    <property type="project" value="TreeGrafter"/>
</dbReference>
<reference evidence="1 2" key="1">
    <citation type="submission" date="2007-03" db="EMBL/GenBank/DDBJ databases">
        <authorList>
            <person name="Stal L."/>
            <person name="Ferriera S."/>
            <person name="Johnson J."/>
            <person name="Kravitz S."/>
            <person name="Beeson K."/>
            <person name="Sutton G."/>
            <person name="Rogers Y.-H."/>
            <person name="Friedman R."/>
            <person name="Frazier M."/>
            <person name="Venter J.C."/>
        </authorList>
    </citation>
    <scope>NUCLEOTIDE SEQUENCE [LARGE SCALE GENOMIC DNA]</scope>
    <source>
        <strain evidence="1 2">CCY0110</strain>
    </source>
</reference>
<evidence type="ECO:0000313" key="1">
    <source>
        <dbReference type="EMBL" id="EAZ89980.1"/>
    </source>
</evidence>
<comment type="caution">
    <text evidence="1">The sequence shown here is derived from an EMBL/GenBank/DDBJ whole genome shotgun (WGS) entry which is preliminary data.</text>
</comment>
<organism evidence="1 2">
    <name type="scientific">Crocosphaera chwakensis CCY0110</name>
    <dbReference type="NCBI Taxonomy" id="391612"/>
    <lineage>
        <taxon>Bacteria</taxon>
        <taxon>Bacillati</taxon>
        <taxon>Cyanobacteriota</taxon>
        <taxon>Cyanophyceae</taxon>
        <taxon>Oscillatoriophycideae</taxon>
        <taxon>Chroococcales</taxon>
        <taxon>Aphanothecaceae</taxon>
        <taxon>Crocosphaera</taxon>
        <taxon>Crocosphaera chwakensis</taxon>
    </lineage>
</organism>
<dbReference type="Gene3D" id="3.40.50.300">
    <property type="entry name" value="P-loop containing nucleotide triphosphate hydrolases"/>
    <property type="match status" value="1"/>
</dbReference>
<dbReference type="AlphaFoldDB" id="A3IUA6"/>
<dbReference type="Proteomes" id="UP000003781">
    <property type="component" value="Unassembled WGS sequence"/>
</dbReference>
<dbReference type="eggNOG" id="COG0615">
    <property type="taxonomic scope" value="Bacteria"/>
</dbReference>
<evidence type="ECO:0000313" key="2">
    <source>
        <dbReference type="Proteomes" id="UP000003781"/>
    </source>
</evidence>
<dbReference type="InterPro" id="IPR051135">
    <property type="entry name" value="Gal/GlcNAc/GalNAc_ST"/>
</dbReference>
<dbReference type="Pfam" id="PF13469">
    <property type="entry name" value="Sulfotransfer_3"/>
    <property type="match status" value="1"/>
</dbReference>
<dbReference type="InterPro" id="IPR027417">
    <property type="entry name" value="P-loop_NTPase"/>
</dbReference>
<sequence length="292" mass="35071">MLSHHPRLAWSSEFEYVVDKITDNGDFPDLNQYYEWLETLLIFQDVSFLTIDPELDYIQLVNSFLWQWKNHYRKELVGATVHRHFDRLLKIWPDANFIYLIRDARDVARSCIGMGWSGNVWKGLDRWLEAEYLWDQLKSQLSTDRYIEITYENLITDPVTTLTKICHFLTLEYDQNMLNYAGDTTYSKPDPKLIKQWRHKLSDYEIRLVESRASALLKDRGYELSGLPPLDVTPFMEKQINLQDWWFRIQFRINRYGLSLVLADYVARKLNIKPWQKQTQKQLIDIQMQYLK</sequence>
<name>A3IUA6_9CHRO</name>
<dbReference type="GO" id="GO:0006044">
    <property type="term" value="P:N-acetylglucosamine metabolic process"/>
    <property type="evidence" value="ECO:0007669"/>
    <property type="project" value="TreeGrafter"/>
</dbReference>
<proteinExistence type="predicted"/>
<dbReference type="PANTHER" id="PTHR10704">
    <property type="entry name" value="CARBOHYDRATE SULFOTRANSFERASE"/>
    <property type="match status" value="1"/>
</dbReference>
<dbReference type="EMBL" id="AAXW01000033">
    <property type="protein sequence ID" value="EAZ89980.1"/>
    <property type="molecule type" value="Genomic_DNA"/>
</dbReference>